<dbReference type="InterPro" id="IPR008269">
    <property type="entry name" value="Lon_proteolytic"/>
</dbReference>
<feature type="active site" evidence="1">
    <location>
        <position position="286"/>
    </location>
</feature>
<dbReference type="EMBL" id="BMIW01000033">
    <property type="protein sequence ID" value="GGG12195.1"/>
    <property type="molecule type" value="Genomic_DNA"/>
</dbReference>
<evidence type="ECO:0000259" key="3">
    <source>
        <dbReference type="PROSITE" id="PS51786"/>
    </source>
</evidence>
<keyword evidence="1" id="KW-0378">Hydrolase</keyword>
<keyword evidence="2" id="KW-1133">Transmembrane helix</keyword>
<feature type="domain" description="Lon proteolytic" evidence="3">
    <location>
        <begin position="235"/>
        <end position="337"/>
    </location>
</feature>
<evidence type="ECO:0000256" key="2">
    <source>
        <dbReference type="SAM" id="Phobius"/>
    </source>
</evidence>
<comment type="similarity">
    <text evidence="1">Belongs to the peptidase S16 family.</text>
</comment>
<sequence length="341" mass="37611">MRMKKSPVIKITLYLITLVVLVYVMVYMPTPYLINRPGLAEEIKPMVSIPAADPEEKGTFMLTTVSVSYANLAMLATAQFNNQAEVVRKEPDRDEEEYQTQQRYYMSNSQSSAIIAAYHLADIDYDIVPEYVFIVGLFKAVEPKGNFHPGDIIRKIDGQPIGKFEDLALLLADKKPGDRVTVQLERNQESLDELVELIDISEDSNTPKAGLGVSIGEVRKVEPAIEDKEVKFIETGIGGPSAGLMFTLEIYNQLTPGDLTKGYRIAGTGTIDGDGSVGEIGGVQFKIVAAERQHADIFFVPVNNYTVAKAKADEIGSDMKLVQVKSAQEAVEYLQQLEPKA</sequence>
<keyword evidence="5" id="KW-1185">Reference proteome</keyword>
<name>A0ABQ1W5C1_9BACL</name>
<dbReference type="Pfam" id="PF13180">
    <property type="entry name" value="PDZ_2"/>
    <property type="match status" value="1"/>
</dbReference>
<dbReference type="RefSeq" id="WP_120461192.1">
    <property type="nucleotide sequence ID" value="NZ_BMIW01000033.1"/>
</dbReference>
<dbReference type="Proteomes" id="UP000608420">
    <property type="component" value="Unassembled WGS sequence"/>
</dbReference>
<dbReference type="InterPro" id="IPR014721">
    <property type="entry name" value="Ribsml_uS5_D2-typ_fold_subgr"/>
</dbReference>
<dbReference type="Gene3D" id="2.30.42.10">
    <property type="match status" value="1"/>
</dbReference>
<dbReference type="SUPFAM" id="SSF50156">
    <property type="entry name" value="PDZ domain-like"/>
    <property type="match status" value="1"/>
</dbReference>
<evidence type="ECO:0000256" key="1">
    <source>
        <dbReference type="PROSITE-ProRule" id="PRU01122"/>
    </source>
</evidence>
<dbReference type="NCBIfam" id="NF041438">
    <property type="entry name" value="SepM_fam_S16"/>
    <property type="match status" value="1"/>
</dbReference>
<feature type="transmembrane region" description="Helical" evidence="2">
    <location>
        <begin position="12"/>
        <end position="34"/>
    </location>
</feature>
<evidence type="ECO:0000313" key="5">
    <source>
        <dbReference type="Proteomes" id="UP000608420"/>
    </source>
</evidence>
<keyword evidence="2" id="KW-0812">Transmembrane</keyword>
<feature type="active site" evidence="1">
    <location>
        <position position="241"/>
    </location>
</feature>
<keyword evidence="1" id="KW-0720">Serine protease</keyword>
<keyword evidence="2" id="KW-0472">Membrane</keyword>
<gene>
    <name evidence="4" type="ORF">GCM10010913_37520</name>
</gene>
<keyword evidence="1" id="KW-0645">Protease</keyword>
<evidence type="ECO:0000313" key="4">
    <source>
        <dbReference type="EMBL" id="GGG12195.1"/>
    </source>
</evidence>
<dbReference type="EC" id="3.4.21.53" evidence="1"/>
<comment type="catalytic activity">
    <reaction evidence="1">
        <text>Hydrolysis of proteins in presence of ATP.</text>
        <dbReference type="EC" id="3.4.21.53"/>
    </reaction>
</comment>
<accession>A0ABQ1W5C1</accession>
<dbReference type="InterPro" id="IPR001478">
    <property type="entry name" value="PDZ"/>
</dbReference>
<organism evidence="4 5">
    <name type="scientific">Paenibacillus aceti</name>
    <dbReference type="NCBI Taxonomy" id="1820010"/>
    <lineage>
        <taxon>Bacteria</taxon>
        <taxon>Bacillati</taxon>
        <taxon>Bacillota</taxon>
        <taxon>Bacilli</taxon>
        <taxon>Bacillales</taxon>
        <taxon>Paenibacillaceae</taxon>
        <taxon>Paenibacillus</taxon>
    </lineage>
</organism>
<reference evidence="5" key="1">
    <citation type="journal article" date="2019" name="Int. J. Syst. Evol. Microbiol.">
        <title>The Global Catalogue of Microorganisms (GCM) 10K type strain sequencing project: providing services to taxonomists for standard genome sequencing and annotation.</title>
        <authorList>
            <consortium name="The Broad Institute Genomics Platform"/>
            <consortium name="The Broad Institute Genome Sequencing Center for Infectious Disease"/>
            <person name="Wu L."/>
            <person name="Ma J."/>
        </authorList>
    </citation>
    <scope>NUCLEOTIDE SEQUENCE [LARGE SCALE GENOMIC DNA]</scope>
    <source>
        <strain evidence="5">CGMCC 1.15420</strain>
    </source>
</reference>
<dbReference type="PROSITE" id="PS51786">
    <property type="entry name" value="LON_PROTEOLYTIC"/>
    <property type="match status" value="1"/>
</dbReference>
<protein>
    <recommendedName>
        <fullName evidence="1">endopeptidase La</fullName>
        <ecNumber evidence="1">3.4.21.53</ecNumber>
    </recommendedName>
</protein>
<comment type="caution">
    <text evidence="4">The sequence shown here is derived from an EMBL/GenBank/DDBJ whole genome shotgun (WGS) entry which is preliminary data.</text>
</comment>
<dbReference type="InterPro" id="IPR020568">
    <property type="entry name" value="Ribosomal_Su5_D2-typ_SF"/>
</dbReference>
<proteinExistence type="inferred from homology"/>
<dbReference type="Pfam" id="PF05362">
    <property type="entry name" value="Lon_C"/>
    <property type="match status" value="1"/>
</dbReference>
<dbReference type="InterPro" id="IPR036034">
    <property type="entry name" value="PDZ_sf"/>
</dbReference>
<dbReference type="Gene3D" id="3.30.230.10">
    <property type="match status" value="1"/>
</dbReference>
<dbReference type="SUPFAM" id="SSF54211">
    <property type="entry name" value="Ribosomal protein S5 domain 2-like"/>
    <property type="match status" value="1"/>
</dbReference>